<proteinExistence type="predicted"/>
<comment type="caution">
    <text evidence="1">The sequence shown here is derived from an EMBL/GenBank/DDBJ whole genome shotgun (WGS) entry which is preliminary data.</text>
</comment>
<name>A0AAV7UCA5_PLEWA</name>
<accession>A0AAV7UCA5</accession>
<protein>
    <submittedName>
        <fullName evidence="1">Uncharacterized protein</fullName>
    </submittedName>
</protein>
<dbReference type="Proteomes" id="UP001066276">
    <property type="component" value="Chromosome 3_1"/>
</dbReference>
<reference evidence="1" key="1">
    <citation type="journal article" date="2022" name="bioRxiv">
        <title>Sequencing and chromosome-scale assembly of the giantPleurodeles waltlgenome.</title>
        <authorList>
            <person name="Brown T."/>
            <person name="Elewa A."/>
            <person name="Iarovenko S."/>
            <person name="Subramanian E."/>
            <person name="Araus A.J."/>
            <person name="Petzold A."/>
            <person name="Susuki M."/>
            <person name="Suzuki K.-i.T."/>
            <person name="Hayashi T."/>
            <person name="Toyoda A."/>
            <person name="Oliveira C."/>
            <person name="Osipova E."/>
            <person name="Leigh N.D."/>
            <person name="Simon A."/>
            <person name="Yun M.H."/>
        </authorList>
    </citation>
    <scope>NUCLEOTIDE SEQUENCE</scope>
    <source>
        <strain evidence="1">20211129_DDA</strain>
        <tissue evidence="1">Liver</tissue>
    </source>
</reference>
<sequence length="66" mass="7854">MVVRAWSFYRGGMVITYHSFEGCWQRLQISTHFLPPHLCSQGYKLPHWNFIARSRFLCSRKTDCCV</sequence>
<organism evidence="1 2">
    <name type="scientific">Pleurodeles waltl</name>
    <name type="common">Iberian ribbed newt</name>
    <dbReference type="NCBI Taxonomy" id="8319"/>
    <lineage>
        <taxon>Eukaryota</taxon>
        <taxon>Metazoa</taxon>
        <taxon>Chordata</taxon>
        <taxon>Craniata</taxon>
        <taxon>Vertebrata</taxon>
        <taxon>Euteleostomi</taxon>
        <taxon>Amphibia</taxon>
        <taxon>Batrachia</taxon>
        <taxon>Caudata</taxon>
        <taxon>Salamandroidea</taxon>
        <taxon>Salamandridae</taxon>
        <taxon>Pleurodelinae</taxon>
        <taxon>Pleurodeles</taxon>
    </lineage>
</organism>
<keyword evidence="2" id="KW-1185">Reference proteome</keyword>
<dbReference type="EMBL" id="JANPWB010000005">
    <property type="protein sequence ID" value="KAJ1186567.1"/>
    <property type="molecule type" value="Genomic_DNA"/>
</dbReference>
<dbReference type="AlphaFoldDB" id="A0AAV7UCA5"/>
<evidence type="ECO:0000313" key="2">
    <source>
        <dbReference type="Proteomes" id="UP001066276"/>
    </source>
</evidence>
<gene>
    <name evidence="1" type="ORF">NDU88_003348</name>
</gene>
<evidence type="ECO:0000313" key="1">
    <source>
        <dbReference type="EMBL" id="KAJ1186567.1"/>
    </source>
</evidence>